<dbReference type="EMBL" id="BJTG01000006">
    <property type="protein sequence ID" value="GEJ58096.1"/>
    <property type="molecule type" value="Genomic_DNA"/>
</dbReference>
<dbReference type="GO" id="GO:0043565">
    <property type="term" value="F:sequence-specific DNA binding"/>
    <property type="evidence" value="ECO:0007669"/>
    <property type="project" value="InterPro"/>
</dbReference>
<feature type="domain" description="Response regulatory" evidence="13">
    <location>
        <begin position="5"/>
        <end position="118"/>
    </location>
</feature>
<keyword evidence="4" id="KW-0547">Nucleotide-binding</keyword>
<dbReference type="InterPro" id="IPR027417">
    <property type="entry name" value="P-loop_NTPase"/>
</dbReference>
<evidence type="ECO:0000259" key="13">
    <source>
        <dbReference type="PROSITE" id="PS50110"/>
    </source>
</evidence>
<dbReference type="SMART" id="SM00448">
    <property type="entry name" value="REC"/>
    <property type="match status" value="1"/>
</dbReference>
<keyword evidence="9" id="KW-0010">Activator</keyword>
<dbReference type="InterPro" id="IPR001789">
    <property type="entry name" value="Sig_transdc_resp-reg_receiver"/>
</dbReference>
<dbReference type="InterPro" id="IPR009057">
    <property type="entry name" value="Homeodomain-like_sf"/>
</dbReference>
<dbReference type="RefSeq" id="WP_176066300.1">
    <property type="nucleotide sequence ID" value="NZ_BJTG01000006.1"/>
</dbReference>
<keyword evidence="7" id="KW-0805">Transcription regulation</keyword>
<keyword evidence="2" id="KW-0963">Cytoplasm</keyword>
<dbReference type="Pfam" id="PF25601">
    <property type="entry name" value="AAA_lid_14"/>
    <property type="match status" value="1"/>
</dbReference>
<dbReference type="SUPFAM" id="SSF46689">
    <property type="entry name" value="Homeodomain-like"/>
    <property type="match status" value="1"/>
</dbReference>
<dbReference type="PROSITE" id="PS50045">
    <property type="entry name" value="SIGMA54_INTERACT_4"/>
    <property type="match status" value="1"/>
</dbReference>
<evidence type="ECO:0000256" key="1">
    <source>
        <dbReference type="ARBA" id="ARBA00004496"/>
    </source>
</evidence>
<name>A0A7I9VNV3_9BACT</name>
<dbReference type="Pfam" id="PF00072">
    <property type="entry name" value="Response_reg"/>
    <property type="match status" value="1"/>
</dbReference>
<keyword evidence="6" id="KW-0902">Two-component regulatory system</keyword>
<feature type="domain" description="Sigma-54 factor interaction" evidence="12">
    <location>
        <begin position="143"/>
        <end position="372"/>
    </location>
</feature>
<dbReference type="SUPFAM" id="SSF52172">
    <property type="entry name" value="CheY-like"/>
    <property type="match status" value="1"/>
</dbReference>
<keyword evidence="5" id="KW-0067">ATP-binding</keyword>
<organism evidence="14 15">
    <name type="scientific">Anaeromyxobacter diazotrophicus</name>
    <dbReference type="NCBI Taxonomy" id="2590199"/>
    <lineage>
        <taxon>Bacteria</taxon>
        <taxon>Pseudomonadati</taxon>
        <taxon>Myxococcota</taxon>
        <taxon>Myxococcia</taxon>
        <taxon>Myxococcales</taxon>
        <taxon>Cystobacterineae</taxon>
        <taxon>Anaeromyxobacteraceae</taxon>
        <taxon>Anaeromyxobacter</taxon>
    </lineage>
</organism>
<dbReference type="SUPFAM" id="SSF52540">
    <property type="entry name" value="P-loop containing nucleoside triphosphate hydrolases"/>
    <property type="match status" value="1"/>
</dbReference>
<keyword evidence="10" id="KW-0804">Transcription</keyword>
<evidence type="ECO:0000256" key="7">
    <source>
        <dbReference type="ARBA" id="ARBA00023015"/>
    </source>
</evidence>
<evidence type="ECO:0000256" key="10">
    <source>
        <dbReference type="ARBA" id="ARBA00023163"/>
    </source>
</evidence>
<dbReference type="Gene3D" id="1.10.10.60">
    <property type="entry name" value="Homeodomain-like"/>
    <property type="match status" value="1"/>
</dbReference>
<sequence>MSRVKVLVVDDKENMLKLFGKILAEGYELTTAQDGARALSLVAGEAFDVVVTDLRMPGAGGFEVLQAVKARHPSTEVVMMTGYATVADAVQAMKQGAYDYLEKPFDPDAAALVVQRAAERKRLRDEAASLRRELEGTYSFHNLIGKSPRMLEAYRLLEQAAGLDITVLLLGETGTGKELAARAVHYHSARKERRFVPVNCGALPPDLVESELFGHARGAFTGAAGAKPGLFEEAQGGTIFLDEVGELPLPTQVKLNRALQEKEIRRVGDTAAVKVDVRVIAATHRDLKAEAAAGRFREDLYYRLNVFPIRLPPLRERVEDVPLLAAHFLEKHARAFRRDVAEFAPDALRALTAYAWPGNVRELENAVERAVAVAKGRVVGAEDLPPDLAAAPAAGAGEALPDLPLRDVVELARDRVTRDYLVALLRELKGNVTKAAARAGMERESLHRLLKKHGLRSDDYREG</sequence>
<dbReference type="Pfam" id="PF00158">
    <property type="entry name" value="Sigma54_activat"/>
    <property type="match status" value="1"/>
</dbReference>
<dbReference type="InterPro" id="IPR002197">
    <property type="entry name" value="HTH_Fis"/>
</dbReference>
<evidence type="ECO:0000313" key="14">
    <source>
        <dbReference type="EMBL" id="GEJ58096.1"/>
    </source>
</evidence>
<comment type="subcellular location">
    <subcellularLocation>
        <location evidence="1">Cytoplasm</location>
    </subcellularLocation>
</comment>
<protein>
    <submittedName>
        <fullName evidence="14">Acetoacetate metabolism regulatory protein AtoC</fullName>
    </submittedName>
</protein>
<evidence type="ECO:0000256" key="8">
    <source>
        <dbReference type="ARBA" id="ARBA00023125"/>
    </source>
</evidence>
<evidence type="ECO:0000256" key="11">
    <source>
        <dbReference type="PROSITE-ProRule" id="PRU00169"/>
    </source>
</evidence>
<keyword evidence="8" id="KW-0238">DNA-binding</keyword>
<feature type="modified residue" description="4-aspartylphosphate" evidence="11">
    <location>
        <position position="53"/>
    </location>
</feature>
<dbReference type="InterPro" id="IPR002078">
    <property type="entry name" value="Sigma_54_int"/>
</dbReference>
<gene>
    <name evidence="14" type="ORF">AMYX_28370</name>
</gene>
<dbReference type="PROSITE" id="PS50110">
    <property type="entry name" value="RESPONSE_REGULATORY"/>
    <property type="match status" value="1"/>
</dbReference>
<keyword evidence="15" id="KW-1185">Reference proteome</keyword>
<dbReference type="FunFam" id="1.10.8.60:FF:000014">
    <property type="entry name" value="DNA-binding transcriptional regulator NtrC"/>
    <property type="match status" value="1"/>
</dbReference>
<reference evidence="15" key="1">
    <citation type="journal article" date="2020" name="Appl. Environ. Microbiol.">
        <title>Diazotrophic Anaeromyxobacter Isolates from Soils.</title>
        <authorList>
            <person name="Masuda Y."/>
            <person name="Yamanaka H."/>
            <person name="Xu Z.X."/>
            <person name="Shiratori Y."/>
            <person name="Aono T."/>
            <person name="Amachi S."/>
            <person name="Senoo K."/>
            <person name="Itoh H."/>
        </authorList>
    </citation>
    <scope>NUCLEOTIDE SEQUENCE [LARGE SCALE GENOMIC DNA]</scope>
    <source>
        <strain evidence="15">R267</strain>
    </source>
</reference>
<dbReference type="GO" id="GO:0000160">
    <property type="term" value="P:phosphorelay signal transduction system"/>
    <property type="evidence" value="ECO:0007669"/>
    <property type="project" value="UniProtKB-KW"/>
</dbReference>
<dbReference type="InterPro" id="IPR025944">
    <property type="entry name" value="Sigma_54_int_dom_CS"/>
</dbReference>
<dbReference type="PANTHER" id="PTHR32071:SF113">
    <property type="entry name" value="ALGINATE BIOSYNTHESIS TRANSCRIPTIONAL REGULATORY PROTEIN ALGB"/>
    <property type="match status" value="1"/>
</dbReference>
<dbReference type="CDD" id="cd00009">
    <property type="entry name" value="AAA"/>
    <property type="match status" value="1"/>
</dbReference>
<dbReference type="Gene3D" id="3.40.50.300">
    <property type="entry name" value="P-loop containing nucleotide triphosphate hydrolases"/>
    <property type="match status" value="1"/>
</dbReference>
<dbReference type="Gene3D" id="1.10.8.60">
    <property type="match status" value="1"/>
</dbReference>
<proteinExistence type="predicted"/>
<evidence type="ECO:0000313" key="15">
    <source>
        <dbReference type="Proteomes" id="UP000503640"/>
    </source>
</evidence>
<dbReference type="InterPro" id="IPR025943">
    <property type="entry name" value="Sigma_54_int_dom_ATP-bd_2"/>
</dbReference>
<dbReference type="GO" id="GO:0005524">
    <property type="term" value="F:ATP binding"/>
    <property type="evidence" value="ECO:0007669"/>
    <property type="project" value="UniProtKB-KW"/>
</dbReference>
<dbReference type="FunFam" id="3.40.50.300:FF:000006">
    <property type="entry name" value="DNA-binding transcriptional regulator NtrC"/>
    <property type="match status" value="1"/>
</dbReference>
<dbReference type="Proteomes" id="UP000503640">
    <property type="component" value="Unassembled WGS sequence"/>
</dbReference>
<dbReference type="PROSITE" id="PS00676">
    <property type="entry name" value="SIGMA54_INTERACT_2"/>
    <property type="match status" value="1"/>
</dbReference>
<comment type="caution">
    <text evidence="14">The sequence shown here is derived from an EMBL/GenBank/DDBJ whole genome shotgun (WGS) entry which is preliminary data.</text>
</comment>
<evidence type="ECO:0000256" key="9">
    <source>
        <dbReference type="ARBA" id="ARBA00023159"/>
    </source>
</evidence>
<dbReference type="InterPro" id="IPR011006">
    <property type="entry name" value="CheY-like_superfamily"/>
</dbReference>
<dbReference type="SMART" id="SM00382">
    <property type="entry name" value="AAA"/>
    <property type="match status" value="1"/>
</dbReference>
<dbReference type="InterPro" id="IPR003593">
    <property type="entry name" value="AAA+_ATPase"/>
</dbReference>
<evidence type="ECO:0000256" key="5">
    <source>
        <dbReference type="ARBA" id="ARBA00022840"/>
    </source>
</evidence>
<dbReference type="InterPro" id="IPR058031">
    <property type="entry name" value="AAA_lid_NorR"/>
</dbReference>
<accession>A0A7I9VNV3</accession>
<evidence type="ECO:0000256" key="4">
    <source>
        <dbReference type="ARBA" id="ARBA00022741"/>
    </source>
</evidence>
<dbReference type="GO" id="GO:0006355">
    <property type="term" value="P:regulation of DNA-templated transcription"/>
    <property type="evidence" value="ECO:0007669"/>
    <property type="project" value="InterPro"/>
</dbReference>
<keyword evidence="3 11" id="KW-0597">Phosphoprotein</keyword>
<dbReference type="FunFam" id="3.40.50.2300:FF:000018">
    <property type="entry name" value="DNA-binding transcriptional regulator NtrC"/>
    <property type="match status" value="1"/>
</dbReference>
<evidence type="ECO:0000256" key="2">
    <source>
        <dbReference type="ARBA" id="ARBA00022490"/>
    </source>
</evidence>
<dbReference type="PROSITE" id="PS00688">
    <property type="entry name" value="SIGMA54_INTERACT_3"/>
    <property type="match status" value="1"/>
</dbReference>
<dbReference type="AlphaFoldDB" id="A0A7I9VNV3"/>
<evidence type="ECO:0000256" key="3">
    <source>
        <dbReference type="ARBA" id="ARBA00022553"/>
    </source>
</evidence>
<dbReference type="GO" id="GO:0005737">
    <property type="term" value="C:cytoplasm"/>
    <property type="evidence" value="ECO:0007669"/>
    <property type="project" value="UniProtKB-SubCell"/>
</dbReference>
<dbReference type="PRINTS" id="PR01590">
    <property type="entry name" value="HTHFIS"/>
</dbReference>
<evidence type="ECO:0000256" key="6">
    <source>
        <dbReference type="ARBA" id="ARBA00023012"/>
    </source>
</evidence>
<dbReference type="PANTHER" id="PTHR32071">
    <property type="entry name" value="TRANSCRIPTIONAL REGULATORY PROTEIN"/>
    <property type="match status" value="1"/>
</dbReference>
<dbReference type="Gene3D" id="3.40.50.2300">
    <property type="match status" value="1"/>
</dbReference>
<evidence type="ECO:0000259" key="12">
    <source>
        <dbReference type="PROSITE" id="PS50045"/>
    </source>
</evidence>